<dbReference type="EMBL" id="CP078077">
    <property type="protein sequence ID" value="UPL14759.1"/>
    <property type="molecule type" value="Genomic_DNA"/>
</dbReference>
<name>A0ABY4IQ61_9MICO</name>
<gene>
    <name evidence="2" type="ORF">KV396_09830</name>
</gene>
<feature type="transmembrane region" description="Helical" evidence="1">
    <location>
        <begin position="24"/>
        <end position="49"/>
    </location>
</feature>
<keyword evidence="3" id="KW-1185">Reference proteome</keyword>
<evidence type="ECO:0008006" key="4">
    <source>
        <dbReference type="Google" id="ProtNLM"/>
    </source>
</evidence>
<organism evidence="2 3">
    <name type="scientific">Microbacterium galbinum</name>
    <dbReference type="NCBI Taxonomy" id="2851646"/>
    <lineage>
        <taxon>Bacteria</taxon>
        <taxon>Bacillati</taxon>
        <taxon>Actinomycetota</taxon>
        <taxon>Actinomycetes</taxon>
        <taxon>Micrococcales</taxon>
        <taxon>Microbacteriaceae</taxon>
        <taxon>Microbacterium</taxon>
    </lineage>
</organism>
<feature type="transmembrane region" description="Helical" evidence="1">
    <location>
        <begin position="55"/>
        <end position="74"/>
    </location>
</feature>
<keyword evidence="1" id="KW-0472">Membrane</keyword>
<evidence type="ECO:0000313" key="3">
    <source>
        <dbReference type="Proteomes" id="UP000831963"/>
    </source>
</evidence>
<proteinExistence type="predicted"/>
<keyword evidence="1" id="KW-1133">Transmembrane helix</keyword>
<evidence type="ECO:0000313" key="2">
    <source>
        <dbReference type="EMBL" id="UPL14759.1"/>
    </source>
</evidence>
<dbReference type="Proteomes" id="UP000831963">
    <property type="component" value="Chromosome"/>
</dbReference>
<sequence>MGEENSIVITKGDRRAVVRAALAAGWRLITAAAAIIGVVLGVFLALIYGFIDQPAWLVVAIGGVTLLVLAPLVIDNRRRLRASIPVGSTSAISLSPESLSLEGHGGASQFSWGQVSELRRSGSAVVFTVSGTRLVIPGRMVTAEAFATMLSRIEEHATRGTDSHAAAVDEPIRDGDLGDVTARTITLTADDRRAIRNGVWGAVRDRRGCRCCYRCDVDRGGSRRPVH</sequence>
<protein>
    <recommendedName>
        <fullName evidence="4">YcxB-like protein domain-containing protein</fullName>
    </recommendedName>
</protein>
<accession>A0ABY4IQ61</accession>
<dbReference type="RefSeq" id="WP_247955601.1">
    <property type="nucleotide sequence ID" value="NZ_CP078077.1"/>
</dbReference>
<reference evidence="2 3" key="1">
    <citation type="submission" date="2021-06" db="EMBL/GenBank/DDBJ databases">
        <title>Genome-based taxonomic framework of Microbacterium strains isolated from marine environment, the description of four new species and reclassification of four preexisting species.</title>
        <authorList>
            <person name="Lee S.D."/>
            <person name="Kim S.-M."/>
            <person name="Byeon Y.-S."/>
            <person name="Yang H.L."/>
            <person name="Kim I.S."/>
        </authorList>
    </citation>
    <scope>NUCLEOTIDE SEQUENCE [LARGE SCALE GENOMIC DNA]</scope>
    <source>
        <strain evidence="2 3">SSW1-36</strain>
    </source>
</reference>
<keyword evidence="1" id="KW-0812">Transmembrane</keyword>
<evidence type="ECO:0000256" key="1">
    <source>
        <dbReference type="SAM" id="Phobius"/>
    </source>
</evidence>